<dbReference type="EMBL" id="LR796598">
    <property type="protein sequence ID" value="CAB4154004.1"/>
    <property type="molecule type" value="Genomic_DNA"/>
</dbReference>
<sequence>MKTIKELKKEYKWMAKNGIDLSGYNVDSFIQQPNAPQRSFKGNATAVKNLHNYKFKFNRDIDSGILALYERIETLKFVKI</sequence>
<proteinExistence type="predicted"/>
<gene>
    <name evidence="1" type="ORF">UFOVP634_46</name>
</gene>
<accession>A0A6J5N4L2</accession>
<organism evidence="1">
    <name type="scientific">uncultured Caudovirales phage</name>
    <dbReference type="NCBI Taxonomy" id="2100421"/>
    <lineage>
        <taxon>Viruses</taxon>
        <taxon>Duplodnaviria</taxon>
        <taxon>Heunggongvirae</taxon>
        <taxon>Uroviricota</taxon>
        <taxon>Caudoviricetes</taxon>
        <taxon>Peduoviridae</taxon>
        <taxon>Maltschvirus</taxon>
        <taxon>Maltschvirus maltsch</taxon>
    </lineage>
</organism>
<reference evidence="1" key="1">
    <citation type="submission" date="2020-04" db="EMBL/GenBank/DDBJ databases">
        <authorList>
            <person name="Chiriac C."/>
            <person name="Salcher M."/>
            <person name="Ghai R."/>
            <person name="Kavagutti S V."/>
        </authorList>
    </citation>
    <scope>NUCLEOTIDE SEQUENCE</scope>
</reference>
<protein>
    <submittedName>
        <fullName evidence="1">Uncharacterized protein</fullName>
    </submittedName>
</protein>
<name>A0A6J5N4L2_9CAUD</name>
<evidence type="ECO:0000313" key="1">
    <source>
        <dbReference type="EMBL" id="CAB4154004.1"/>
    </source>
</evidence>